<evidence type="ECO:0000313" key="3">
    <source>
        <dbReference type="EMBL" id="SDO34452.1"/>
    </source>
</evidence>
<keyword evidence="1" id="KW-1133">Transmembrane helix</keyword>
<feature type="domain" description="PepSY" evidence="2">
    <location>
        <begin position="173"/>
        <end position="233"/>
    </location>
</feature>
<name>A0A1H0ISV8_9BACI</name>
<accession>A0A1H0ISV8</accession>
<keyword evidence="4" id="KW-1185">Reference proteome</keyword>
<dbReference type="Gene3D" id="3.10.450.40">
    <property type="match status" value="2"/>
</dbReference>
<reference evidence="4" key="1">
    <citation type="submission" date="2016-10" db="EMBL/GenBank/DDBJ databases">
        <authorList>
            <person name="Varghese N."/>
            <person name="Submissions S."/>
        </authorList>
    </citation>
    <scope>NUCLEOTIDE SEQUENCE [LARGE SCALE GENOMIC DNA]</scope>
    <source>
        <strain evidence="4">CGMCC 1.10369</strain>
    </source>
</reference>
<keyword evidence="1" id="KW-0812">Transmembrane</keyword>
<dbReference type="STRING" id="745820.SAMN04488053_11190"/>
<feature type="domain" description="PepSY" evidence="2">
    <location>
        <begin position="105"/>
        <end position="160"/>
    </location>
</feature>
<dbReference type="OrthoDB" id="5361545at2"/>
<evidence type="ECO:0000259" key="2">
    <source>
        <dbReference type="Pfam" id="PF03413"/>
    </source>
</evidence>
<dbReference type="RefSeq" id="WP_090843697.1">
    <property type="nucleotide sequence ID" value="NZ_FNIL01000011.1"/>
</dbReference>
<protein>
    <submittedName>
        <fullName evidence="3">Uncharacterized membrane protein YkoI</fullName>
    </submittedName>
</protein>
<gene>
    <name evidence="3" type="ORF">SAMN04488053_11190</name>
</gene>
<evidence type="ECO:0000313" key="4">
    <source>
        <dbReference type="Proteomes" id="UP000198778"/>
    </source>
</evidence>
<dbReference type="Pfam" id="PF03413">
    <property type="entry name" value="PepSY"/>
    <property type="match status" value="2"/>
</dbReference>
<dbReference type="Proteomes" id="UP000198778">
    <property type="component" value="Unassembled WGS sequence"/>
</dbReference>
<organism evidence="3 4">
    <name type="scientific">Alkalicoccus daliensis</name>
    <dbReference type="NCBI Taxonomy" id="745820"/>
    <lineage>
        <taxon>Bacteria</taxon>
        <taxon>Bacillati</taxon>
        <taxon>Bacillota</taxon>
        <taxon>Bacilli</taxon>
        <taxon>Bacillales</taxon>
        <taxon>Bacillaceae</taxon>
        <taxon>Alkalicoccus</taxon>
    </lineage>
</organism>
<dbReference type="EMBL" id="FNIL01000011">
    <property type="protein sequence ID" value="SDO34452.1"/>
    <property type="molecule type" value="Genomic_DNA"/>
</dbReference>
<proteinExistence type="predicted"/>
<feature type="transmembrane region" description="Helical" evidence="1">
    <location>
        <begin position="7"/>
        <end position="25"/>
    </location>
</feature>
<evidence type="ECO:0000256" key="1">
    <source>
        <dbReference type="SAM" id="Phobius"/>
    </source>
</evidence>
<sequence length="236" mass="26398">MRSGWRTGIGAIIFVVMIAALYFFFPDEQQEINAQEVSEMLEVRYQGKVEAVAEEAGDYLVEMSTEQGTYEIVVSGAGEVASFLQTESKSGEEGNEKPLKEEEILSVEQIKSMTSDTVSAEAEITSVQKKEEENRTYYNVEFMLGNQEGKLEIDAYSGSVDLYTLEEQKPPEPLSEQEATAIAKEQFNGQLDDIDKEEKNGRPVYEIELENEALDKEADIIIDAYSGEVISVEIDN</sequence>
<dbReference type="InterPro" id="IPR025711">
    <property type="entry name" value="PepSY"/>
</dbReference>
<keyword evidence="1" id="KW-0472">Membrane</keyword>
<dbReference type="AlphaFoldDB" id="A0A1H0ISV8"/>